<gene>
    <name evidence="2" type="ORF">ECRASSUSDP1_LOCUS10094</name>
</gene>
<protein>
    <submittedName>
        <fullName evidence="2">Uncharacterized protein</fullName>
    </submittedName>
</protein>
<sequence>MEKLLKARSKPKPASSKALSHFKKFKITRDFIKKLKKRRDKTKKDEKRNHNILPDSEHHIKRMINEAMIAINIPHAQEMIGRKEIIQIASVMGVDISRLQATEIILRARGPRLEENRSCNLDEIVSWFKENLKLLRPKKKIIHKSIHLESSRADTLADSRQKFSVYSSNSQRRRRENFSTEPRIHRRINSFFDTKSTMPNKLRKMGINNIHKNQNFKKISNEHLLNITEVPSQKKKTNSFLSSIEEKMLKTQIQQSEAAARRSRIYLSETRRKNIKEYKNKLKNMINETARTSANSALRLSKLLARPYFEKVRVFSLNSSLNSNTNFRIKSKNSGVRGSNAPC</sequence>
<accession>A0AAD1UG94</accession>
<name>A0AAD1UG94_EUPCR</name>
<evidence type="ECO:0000313" key="3">
    <source>
        <dbReference type="Proteomes" id="UP001295684"/>
    </source>
</evidence>
<dbReference type="EMBL" id="CAMPGE010009939">
    <property type="protein sequence ID" value="CAI2368798.1"/>
    <property type="molecule type" value="Genomic_DNA"/>
</dbReference>
<organism evidence="2 3">
    <name type="scientific">Euplotes crassus</name>
    <dbReference type="NCBI Taxonomy" id="5936"/>
    <lineage>
        <taxon>Eukaryota</taxon>
        <taxon>Sar</taxon>
        <taxon>Alveolata</taxon>
        <taxon>Ciliophora</taxon>
        <taxon>Intramacronucleata</taxon>
        <taxon>Spirotrichea</taxon>
        <taxon>Hypotrichia</taxon>
        <taxon>Euplotida</taxon>
        <taxon>Euplotidae</taxon>
        <taxon>Moneuplotes</taxon>
    </lineage>
</organism>
<feature type="coiled-coil region" evidence="1">
    <location>
        <begin position="268"/>
        <end position="295"/>
    </location>
</feature>
<evidence type="ECO:0000256" key="1">
    <source>
        <dbReference type="SAM" id="Coils"/>
    </source>
</evidence>
<proteinExistence type="predicted"/>
<keyword evidence="3" id="KW-1185">Reference proteome</keyword>
<evidence type="ECO:0000313" key="2">
    <source>
        <dbReference type="EMBL" id="CAI2368798.1"/>
    </source>
</evidence>
<reference evidence="2" key="1">
    <citation type="submission" date="2023-07" db="EMBL/GenBank/DDBJ databases">
        <authorList>
            <consortium name="AG Swart"/>
            <person name="Singh M."/>
            <person name="Singh A."/>
            <person name="Seah K."/>
            <person name="Emmerich C."/>
        </authorList>
    </citation>
    <scope>NUCLEOTIDE SEQUENCE</scope>
    <source>
        <strain evidence="2">DP1</strain>
    </source>
</reference>
<dbReference type="AlphaFoldDB" id="A0AAD1UG94"/>
<dbReference type="Proteomes" id="UP001295684">
    <property type="component" value="Unassembled WGS sequence"/>
</dbReference>
<comment type="caution">
    <text evidence="2">The sequence shown here is derived from an EMBL/GenBank/DDBJ whole genome shotgun (WGS) entry which is preliminary data.</text>
</comment>
<keyword evidence="1" id="KW-0175">Coiled coil</keyword>